<gene>
    <name evidence="2" type="ORF">AWR43_051</name>
</gene>
<dbReference type="Pfam" id="PF03161">
    <property type="entry name" value="LAGLIDADG_2"/>
    <property type="match status" value="1"/>
</dbReference>
<feature type="domain" description="Homing endonuclease LAGLIDADG" evidence="1">
    <location>
        <begin position="20"/>
        <end position="128"/>
    </location>
</feature>
<evidence type="ECO:0000313" key="2">
    <source>
        <dbReference type="EMBL" id="AMO66538.1"/>
    </source>
</evidence>
<dbReference type="AlphaFoldDB" id="A0A140IMY0"/>
<keyword evidence="2" id="KW-0540">Nuclease</keyword>
<dbReference type="GeneID" id="27074566"/>
<dbReference type="GO" id="GO:0004519">
    <property type="term" value="F:endonuclease activity"/>
    <property type="evidence" value="ECO:0007669"/>
    <property type="project" value="UniProtKB-KW"/>
</dbReference>
<keyword evidence="2" id="KW-0255">Endonuclease</keyword>
<dbReference type="EMBL" id="KU707476">
    <property type="protein sequence ID" value="AMO66538.1"/>
    <property type="molecule type" value="Genomic_DNA"/>
</dbReference>
<reference evidence="2" key="1">
    <citation type="journal article" date="2016" name="Genome Announc.">
        <title>Complete Mitochondrial Genome Sequence of the Pezizomycete Pyronema confluens.</title>
        <authorList>
            <person name="Nowrousian M."/>
        </authorList>
    </citation>
    <scope>NUCLEOTIDE SEQUENCE</scope>
    <source>
        <strain evidence="2">CBS 100304</strain>
    </source>
</reference>
<dbReference type="RefSeq" id="YP_009240566.1">
    <property type="nucleotide sequence ID" value="NC_029745.1"/>
</dbReference>
<sequence>MLNEDCVIWLHLLCVLQKLKENLFQYLQFSTKSYKVWNYLHDIWYKNGKKVIPANEYLCKLLTPLSLAHWHMGDGGWTPSVKSYSFRNKFFWAAKNDVERLIAILNKKFELNCTLHSNNRIYIPVKSAVKFCQIVTPHMEPGMLYKVDKSITRPNLSSIVPSSS</sequence>
<name>A0A140IMY0_9PEZI</name>
<geneLocation type="mitochondrion" evidence="2"/>
<accession>A0A140IMY0</accession>
<dbReference type="Gene3D" id="3.10.28.10">
    <property type="entry name" value="Homing endonucleases"/>
    <property type="match status" value="1"/>
</dbReference>
<protein>
    <submittedName>
        <fullName evidence="2">LAGLIDADG endonuclease</fullName>
    </submittedName>
</protein>
<dbReference type="SUPFAM" id="SSF55608">
    <property type="entry name" value="Homing endonucleases"/>
    <property type="match status" value="1"/>
</dbReference>
<proteinExistence type="predicted"/>
<organism evidence="2">
    <name type="scientific">Pyronema omphalodes</name>
    <dbReference type="NCBI Taxonomy" id="337075"/>
    <lineage>
        <taxon>Eukaryota</taxon>
        <taxon>Fungi</taxon>
        <taxon>Dikarya</taxon>
        <taxon>Ascomycota</taxon>
        <taxon>Pezizomycotina</taxon>
        <taxon>Pezizomycetes</taxon>
        <taxon>Pezizales</taxon>
        <taxon>Pyronemataceae</taxon>
        <taxon>Pyronema</taxon>
    </lineage>
</organism>
<evidence type="ECO:0000259" key="1">
    <source>
        <dbReference type="Pfam" id="PF03161"/>
    </source>
</evidence>
<dbReference type="InterPro" id="IPR027434">
    <property type="entry name" value="Homing_endonucl"/>
</dbReference>
<keyword evidence="2" id="KW-0378">Hydrolase</keyword>
<keyword evidence="2" id="KW-0496">Mitochondrion</keyword>
<dbReference type="InterPro" id="IPR004860">
    <property type="entry name" value="LAGLIDADG_dom"/>
</dbReference>